<name>A0A7M5TTT6_9CNID</name>
<feature type="region of interest" description="Disordered" evidence="1">
    <location>
        <begin position="858"/>
        <end position="902"/>
    </location>
</feature>
<protein>
    <submittedName>
        <fullName evidence="2">Uncharacterized protein</fullName>
    </submittedName>
</protein>
<dbReference type="AlphaFoldDB" id="A0A7M5TTT6"/>
<sequence>MQPKTLFKKKELWKKCAPEHGHAVCSKFDKWREKHPQDYNELNYESKQSYRSVFVPGKSVIILNGKTLEIDGGIKSLDPPCLGTAFNVGPHPFTCINCYAQRVSFKDLISKRQNASLPTRESRIGQRGFRTSYATKEEMDEYNISIEKENKELKLQNKRLSRTLYSKKAWQKILTQSYLDDDIKKMTIDLISLFEQRDKRESIQFALLKNLLLKMKSGVNHKFTLLIKNVACLYKNHLGTTNYSLLQSLFGLPGKTCASDHAKPAEINLGFNNNAIETATERYANRPVVECSDEARTLRYISPLMDQNGKIELIGQCWDADLNRWNDERKYLDDILSKNSIDQYSALKDYVDGIIKTNQLAKDTAIHNFTSGSGIASEPIVFLVWPTPNSGYCGPHLLKIWDVIRTKSFLNEDNSLKINPLNLIGHSTDSAGFQLAAALSLMSPNKEAMKEGVKYLTLGIGESCYASPYFGPLPSIAFLDYDHGLRLFLRCLKYNTLEMNFFPNPKVTYSAAITHLKELKLKCDETESSLECPFSNNDLLFARYLDQNCDAAIKVFQPSVADMLEKNVNGAEGTVLYLRAVIYLFEPFLNPSSDPIYMQTSISTGITVLRIWRKILQLKKKRLTAAPKAAKEPAKRSFFLTYGCYKTAEILFASATSYMLTIFLHFKHLGPTALSPFKCGTKATERIISEVQGKTNQFQSLDAQPTLLDIIHRVSKVQMNHLVEEELIAAGAKKLNSTNRRRLSHKLQSAKVTEYKYPDTFLEFLNHQRQAYKDGVKMGVELYREYCEDGIQWLENQCGLDFLHQNGTDSIPKENCFDGSIDNVYALRMLTEISPSILLTQSVMDKEKKINEYFKAERESEEFESCGEENIETNPESPKPSTTANTEDTVESEEPQNNKWLI</sequence>
<feature type="compositionally biased region" description="Polar residues" evidence="1">
    <location>
        <begin position="873"/>
        <end position="887"/>
    </location>
</feature>
<reference evidence="2" key="1">
    <citation type="submission" date="2021-01" db="UniProtKB">
        <authorList>
            <consortium name="EnsemblMetazoa"/>
        </authorList>
    </citation>
    <scope>IDENTIFICATION</scope>
</reference>
<keyword evidence="3" id="KW-1185">Reference proteome</keyword>
<dbReference type="OrthoDB" id="5964499at2759"/>
<evidence type="ECO:0000313" key="2">
    <source>
        <dbReference type="EnsemblMetazoa" id="CLYHEMP001797.1"/>
    </source>
</evidence>
<proteinExistence type="predicted"/>
<accession>A0A7M5TTT6</accession>
<feature type="compositionally biased region" description="Acidic residues" evidence="1">
    <location>
        <begin position="859"/>
        <end position="871"/>
    </location>
</feature>
<organism evidence="2 3">
    <name type="scientific">Clytia hemisphaerica</name>
    <dbReference type="NCBI Taxonomy" id="252671"/>
    <lineage>
        <taxon>Eukaryota</taxon>
        <taxon>Metazoa</taxon>
        <taxon>Cnidaria</taxon>
        <taxon>Hydrozoa</taxon>
        <taxon>Hydroidolina</taxon>
        <taxon>Leptothecata</taxon>
        <taxon>Obeliida</taxon>
        <taxon>Clytiidae</taxon>
        <taxon>Clytia</taxon>
    </lineage>
</organism>
<dbReference type="EnsemblMetazoa" id="CLYHEMT001797.1">
    <property type="protein sequence ID" value="CLYHEMP001797.1"/>
    <property type="gene ID" value="CLYHEMG001797"/>
</dbReference>
<evidence type="ECO:0000256" key="1">
    <source>
        <dbReference type="SAM" id="MobiDB-lite"/>
    </source>
</evidence>
<evidence type="ECO:0000313" key="3">
    <source>
        <dbReference type="Proteomes" id="UP000594262"/>
    </source>
</evidence>
<dbReference type="Proteomes" id="UP000594262">
    <property type="component" value="Unplaced"/>
</dbReference>